<dbReference type="PANTHER" id="PTHR48083:SF19">
    <property type="entry name" value="FLAVIN-DEPENDENT MONOOXYGENASE, OXYGENASE SUBUNIT HSAA"/>
    <property type="match status" value="1"/>
</dbReference>
<dbReference type="AlphaFoldDB" id="A0A328B7D9"/>
<gene>
    <name evidence="5" type="ORF">DJ019_18750</name>
</gene>
<name>A0A328B7D9_9CAUL</name>
<proteinExistence type="inferred from homology"/>
<evidence type="ECO:0000259" key="3">
    <source>
        <dbReference type="Pfam" id="PF02771"/>
    </source>
</evidence>
<keyword evidence="5" id="KW-0503">Monooxygenase</keyword>
<evidence type="ECO:0000313" key="6">
    <source>
        <dbReference type="Proteomes" id="UP000249524"/>
    </source>
</evidence>
<dbReference type="PIRSF" id="PIRSF016578">
    <property type="entry name" value="HsaA"/>
    <property type="match status" value="1"/>
</dbReference>
<comment type="caution">
    <text evidence="5">The sequence shown here is derived from an EMBL/GenBank/DDBJ whole genome shotgun (WGS) entry which is preliminary data.</text>
</comment>
<dbReference type="InterPro" id="IPR013786">
    <property type="entry name" value="AcylCoA_DH/ox_N"/>
</dbReference>
<dbReference type="Pfam" id="PF02771">
    <property type="entry name" value="Acyl-CoA_dh_N"/>
    <property type="match status" value="1"/>
</dbReference>
<dbReference type="GO" id="GO:0050660">
    <property type="term" value="F:flavin adenine dinucleotide binding"/>
    <property type="evidence" value="ECO:0007669"/>
    <property type="project" value="InterPro"/>
</dbReference>
<evidence type="ECO:0000256" key="1">
    <source>
        <dbReference type="ARBA" id="ARBA00023002"/>
    </source>
</evidence>
<dbReference type="OrthoDB" id="7316074at2"/>
<dbReference type="Gene3D" id="1.20.140.10">
    <property type="entry name" value="Butyryl-CoA Dehydrogenase, subunit A, domain 3"/>
    <property type="match status" value="1"/>
</dbReference>
<evidence type="ECO:0000259" key="4">
    <source>
        <dbReference type="Pfam" id="PF08028"/>
    </source>
</evidence>
<accession>A0A328B7D9</accession>
<evidence type="ECO:0000313" key="5">
    <source>
        <dbReference type="EMBL" id="RAK62555.1"/>
    </source>
</evidence>
<evidence type="ECO:0000256" key="2">
    <source>
        <dbReference type="ARBA" id="ARBA00049661"/>
    </source>
</evidence>
<dbReference type="SUPFAM" id="SSF56645">
    <property type="entry name" value="Acyl-CoA dehydrogenase NM domain-like"/>
    <property type="match status" value="1"/>
</dbReference>
<dbReference type="GO" id="GO:0005737">
    <property type="term" value="C:cytoplasm"/>
    <property type="evidence" value="ECO:0007669"/>
    <property type="project" value="TreeGrafter"/>
</dbReference>
<dbReference type="GO" id="GO:0016712">
    <property type="term" value="F:oxidoreductase activity, acting on paired donors, with incorporation or reduction of molecular oxygen, reduced flavin or flavoprotein as one donor, and incorporation of one atom of oxygen"/>
    <property type="evidence" value="ECO:0007669"/>
    <property type="project" value="TreeGrafter"/>
</dbReference>
<dbReference type="InterPro" id="IPR050741">
    <property type="entry name" value="Acyl-CoA_dehydrogenase"/>
</dbReference>
<feature type="domain" description="Acyl-CoA dehydrogenase/oxidase N-terminal" evidence="3">
    <location>
        <begin position="5"/>
        <end position="83"/>
    </location>
</feature>
<dbReference type="GO" id="GO:0003995">
    <property type="term" value="F:acyl-CoA dehydrogenase activity"/>
    <property type="evidence" value="ECO:0007669"/>
    <property type="project" value="TreeGrafter"/>
</dbReference>
<keyword evidence="1" id="KW-0560">Oxidoreductase</keyword>
<comment type="similarity">
    <text evidence="2">Belongs to the HpaH/HsaA monooxygenase family.</text>
</comment>
<sequence>MRRGEEMRERVRALLPTIAANAGKAEADRRVPDENIRLLKAAGFTRALQPLAYGGLELSPEQYCPVVVDIAGACASTAWVAGLLAQHAHGLALMSKDVQDEVWREPDTLVSSSVAPINEAVPVPGGVRLSGRFGWSSGCDHAQWACLGFRMPVAEMGGMMLPFYALVPRGDYAIVDDWHVAGLCGTGSKTLEVRDAFVPDHRIDSIIAMNTGASKGFGLHDGGIYRAAFVPYFSFGFSAVAVGVARRFLEVYRDKIAGRARAYTGARVAESAPAYMRLAEASHMVRAAYATLSQDWREIASRSRSGRLPSPAELAMWRTNQAYATRTAIEAVNILFSGSGGSAWFSHNEMQRLWRDANMAGAHAYSDYDVATQRLGRDLLGLDPDMAIY</sequence>
<dbReference type="EMBL" id="QFYS01000011">
    <property type="protein sequence ID" value="RAK62555.1"/>
    <property type="molecule type" value="Genomic_DNA"/>
</dbReference>
<keyword evidence="6" id="KW-1185">Reference proteome</keyword>
<protein>
    <submittedName>
        <fullName evidence="5">Flavin-dependent monooxygenase</fullName>
    </submittedName>
</protein>
<dbReference type="Pfam" id="PF08028">
    <property type="entry name" value="Acyl-CoA_dh_2"/>
    <property type="match status" value="1"/>
</dbReference>
<organism evidence="5 6">
    <name type="scientific">Phenylobacterium kunshanense</name>
    <dbReference type="NCBI Taxonomy" id="1445034"/>
    <lineage>
        <taxon>Bacteria</taxon>
        <taxon>Pseudomonadati</taxon>
        <taxon>Pseudomonadota</taxon>
        <taxon>Alphaproteobacteria</taxon>
        <taxon>Caulobacterales</taxon>
        <taxon>Caulobacteraceae</taxon>
        <taxon>Phenylobacterium</taxon>
    </lineage>
</organism>
<dbReference type="InterPro" id="IPR046373">
    <property type="entry name" value="Acyl-CoA_Oxase/DH_mid-dom_sf"/>
</dbReference>
<dbReference type="GO" id="GO:0033539">
    <property type="term" value="P:fatty acid beta-oxidation using acyl-CoA dehydrogenase"/>
    <property type="evidence" value="ECO:0007669"/>
    <property type="project" value="TreeGrafter"/>
</dbReference>
<dbReference type="PANTHER" id="PTHR48083">
    <property type="entry name" value="MEDIUM-CHAIN SPECIFIC ACYL-COA DEHYDROGENASE, MITOCHONDRIAL-RELATED"/>
    <property type="match status" value="1"/>
</dbReference>
<dbReference type="InterPro" id="IPR009100">
    <property type="entry name" value="AcylCoA_DH/oxidase_NM_dom_sf"/>
</dbReference>
<dbReference type="Proteomes" id="UP000249524">
    <property type="component" value="Unassembled WGS sequence"/>
</dbReference>
<dbReference type="InterPro" id="IPR037069">
    <property type="entry name" value="AcylCoA_DH/ox_N_sf"/>
</dbReference>
<reference evidence="5 6" key="1">
    <citation type="submission" date="2018-05" db="EMBL/GenBank/DDBJ databases">
        <authorList>
            <person name="Lanie J.A."/>
            <person name="Ng W.-L."/>
            <person name="Kazmierczak K.M."/>
            <person name="Andrzejewski T.M."/>
            <person name="Davidsen T.M."/>
            <person name="Wayne K.J."/>
            <person name="Tettelin H."/>
            <person name="Glass J.I."/>
            <person name="Rusch D."/>
            <person name="Podicherti R."/>
            <person name="Tsui H.-C.T."/>
            <person name="Winkler M.E."/>
        </authorList>
    </citation>
    <scope>NUCLEOTIDE SEQUENCE [LARGE SCALE GENOMIC DNA]</scope>
    <source>
        <strain evidence="5 6">BUT-10</strain>
    </source>
</reference>
<dbReference type="InterPro" id="IPR013107">
    <property type="entry name" value="Acyl-CoA_DH_C"/>
</dbReference>
<dbReference type="InterPro" id="IPR036250">
    <property type="entry name" value="AcylCo_DH-like_C"/>
</dbReference>
<dbReference type="Gene3D" id="2.40.110.10">
    <property type="entry name" value="Butyryl-CoA Dehydrogenase, subunit A, domain 2"/>
    <property type="match status" value="1"/>
</dbReference>
<dbReference type="SUPFAM" id="SSF47203">
    <property type="entry name" value="Acyl-CoA dehydrogenase C-terminal domain-like"/>
    <property type="match status" value="1"/>
</dbReference>
<feature type="domain" description="Acyl-CoA dehydrogenase C-terminal" evidence="4">
    <location>
        <begin position="236"/>
        <end position="365"/>
    </location>
</feature>
<dbReference type="Gene3D" id="1.10.540.10">
    <property type="entry name" value="Acyl-CoA dehydrogenase/oxidase, N-terminal domain"/>
    <property type="match status" value="1"/>
</dbReference>